<proteinExistence type="inferred from homology"/>
<evidence type="ECO:0000256" key="7">
    <source>
        <dbReference type="ARBA" id="ARBA00031466"/>
    </source>
</evidence>
<evidence type="ECO:0000256" key="1">
    <source>
        <dbReference type="ARBA" id="ARBA00003323"/>
    </source>
</evidence>
<dbReference type="SMART" id="SM00653">
    <property type="entry name" value="eIF2B_5"/>
    <property type="match status" value="1"/>
</dbReference>
<dbReference type="Proteomes" id="UP000582213">
    <property type="component" value="Unassembled WGS sequence"/>
</dbReference>
<comment type="caution">
    <text evidence="11">The sequence shown here is derived from an EMBL/GenBank/DDBJ whole genome shotgun (WGS) entry which is preliminary data.</text>
</comment>
<gene>
    <name evidence="9" type="primary">eif2b</name>
    <name evidence="11" type="ORF">HNQ62_000630</name>
</gene>
<dbReference type="InterPro" id="IPR004458">
    <property type="entry name" value="TIF2_bsu_arc"/>
</dbReference>
<dbReference type="GO" id="GO:0003743">
    <property type="term" value="F:translation initiation factor activity"/>
    <property type="evidence" value="ECO:0007669"/>
    <property type="project" value="UniProtKB-UniRule"/>
</dbReference>
<dbReference type="InterPro" id="IPR016190">
    <property type="entry name" value="Transl_init_fac_IF2/IF5_Zn-bd"/>
</dbReference>
<dbReference type="InterPro" id="IPR002735">
    <property type="entry name" value="Transl_init_fac_IF2/IF5_dom"/>
</dbReference>
<evidence type="ECO:0000256" key="9">
    <source>
        <dbReference type="HAMAP-Rule" id="MF_00232"/>
    </source>
</evidence>
<evidence type="ECO:0000256" key="4">
    <source>
        <dbReference type="ARBA" id="ARBA00022314"/>
    </source>
</evidence>
<reference evidence="11 12" key="1">
    <citation type="submission" date="2020-08" db="EMBL/GenBank/DDBJ databases">
        <title>Genomic Encyclopedia of Type Strains, Phase IV (KMG-IV): sequencing the most valuable type-strain genomes for metagenomic binning, comparative biology and taxonomic classification.</title>
        <authorList>
            <person name="Goeker M."/>
        </authorList>
    </citation>
    <scope>NUCLEOTIDE SEQUENCE [LARGE SCALE GENOMIC DNA]</scope>
    <source>
        <strain evidence="11 12">DSM 12421</strain>
    </source>
</reference>
<evidence type="ECO:0000256" key="5">
    <source>
        <dbReference type="ARBA" id="ARBA00022540"/>
    </source>
</evidence>
<dbReference type="Pfam" id="PF01873">
    <property type="entry name" value="eIF-5_eIF-2B"/>
    <property type="match status" value="1"/>
</dbReference>
<comment type="subunit">
    <text evidence="3 9">Heterotrimer composed of an alpha, a beta and a gamma chain.</text>
</comment>
<evidence type="ECO:0000256" key="6">
    <source>
        <dbReference type="ARBA" id="ARBA00022917"/>
    </source>
</evidence>
<dbReference type="SUPFAM" id="SSF75689">
    <property type="entry name" value="Zinc-binding domain of translation initiation factor 2 beta"/>
    <property type="match status" value="1"/>
</dbReference>
<evidence type="ECO:0000256" key="3">
    <source>
        <dbReference type="ARBA" id="ARBA00011243"/>
    </source>
</evidence>
<dbReference type="InterPro" id="IPR016189">
    <property type="entry name" value="Transl_init_fac_IF2/IF5_N"/>
</dbReference>
<dbReference type="SUPFAM" id="SSF100966">
    <property type="entry name" value="Translation initiation factor 2 beta, aIF2beta, N-terminal domain"/>
    <property type="match status" value="1"/>
</dbReference>
<dbReference type="PANTHER" id="PTHR23001:SF3">
    <property type="entry name" value="EUKARYOTIC TRANSLATION INITIATION FACTOR 2 SUBUNIT 2"/>
    <property type="match status" value="1"/>
</dbReference>
<evidence type="ECO:0000313" key="12">
    <source>
        <dbReference type="Proteomes" id="UP000582213"/>
    </source>
</evidence>
<dbReference type="EMBL" id="JACHFY010000002">
    <property type="protein sequence ID" value="MBB5252897.1"/>
    <property type="molecule type" value="Genomic_DNA"/>
</dbReference>
<dbReference type="AlphaFoldDB" id="A0A7J9RPF5"/>
<evidence type="ECO:0000256" key="8">
    <source>
        <dbReference type="ARBA" id="ARBA00032408"/>
    </source>
</evidence>
<dbReference type="FunFam" id="3.30.30.170:FF:000001">
    <property type="entry name" value="Eukaryotic translation initiation factor 2 subunit"/>
    <property type="match status" value="1"/>
</dbReference>
<evidence type="ECO:0000313" key="11">
    <source>
        <dbReference type="EMBL" id="MBB5252897.1"/>
    </source>
</evidence>
<dbReference type="HAMAP" id="MF_00232">
    <property type="entry name" value="eIF_2_beta"/>
    <property type="match status" value="1"/>
</dbReference>
<dbReference type="SMR" id="A0A7J9RPF5"/>
<keyword evidence="6 9" id="KW-0648">Protein biosynthesis</keyword>
<comment type="similarity">
    <text evidence="2 9">Belongs to the eIF-2-beta/eIF-5 family.</text>
</comment>
<keyword evidence="5 9" id="KW-0396">Initiation factor</keyword>
<evidence type="ECO:0000259" key="10">
    <source>
        <dbReference type="SMART" id="SM00653"/>
    </source>
</evidence>
<organism evidence="11 12">
    <name type="scientific">Sulfurisphaera ohwakuensis</name>
    <dbReference type="NCBI Taxonomy" id="69656"/>
    <lineage>
        <taxon>Archaea</taxon>
        <taxon>Thermoproteota</taxon>
        <taxon>Thermoprotei</taxon>
        <taxon>Sulfolobales</taxon>
        <taxon>Sulfolobaceae</taxon>
        <taxon>Sulfurisphaera</taxon>
    </lineage>
</organism>
<dbReference type="NCBIfam" id="NF003067">
    <property type="entry name" value="PRK03988.1"/>
    <property type="match status" value="1"/>
</dbReference>
<dbReference type="PANTHER" id="PTHR23001">
    <property type="entry name" value="EUKARYOTIC TRANSLATION INITIATION FACTOR"/>
    <property type="match status" value="1"/>
</dbReference>
<dbReference type="Gene3D" id="3.30.30.170">
    <property type="match status" value="1"/>
</dbReference>
<sequence length="139" mass="15736">MSTEEEYIKLLDRLYSKLPERVQKVSGQSLPNLIILSIGNNTIIKNFSEYCDRIRREDKLCAKFILKELAAPGNVDENGQLVIQGKFSSASINKIMERFIKTYVQCSTCKSLDTVLIKEKKAWYISCLACGAKTPVKPL</sequence>
<protein>
    <recommendedName>
        <fullName evidence="4 9">Translation initiation factor 2 subunit beta</fullName>
    </recommendedName>
    <alternativeName>
        <fullName evidence="7 9">aIF2-beta</fullName>
    </alternativeName>
    <alternativeName>
        <fullName evidence="8 9">eIF-2-beta</fullName>
    </alternativeName>
</protein>
<dbReference type="InterPro" id="IPR045196">
    <property type="entry name" value="IF2/IF5"/>
</dbReference>
<feature type="domain" description="Translation initiation factor IF2/IF5" evidence="10">
    <location>
        <begin position="25"/>
        <end position="133"/>
    </location>
</feature>
<accession>A0A7J9RPF5</accession>
<evidence type="ECO:0000256" key="2">
    <source>
        <dbReference type="ARBA" id="ARBA00010397"/>
    </source>
</evidence>
<comment type="function">
    <text evidence="1 9">eIF-2 functions in the early steps of protein synthesis by forming a ternary complex with GTP and initiator tRNA.</text>
</comment>
<name>A0A7J9RPF5_SULOH</name>